<sequence length="68" mass="7724">NDLNELRKAVADKASENNSSNELQEGYNLLLNQLKAANEELDVRKEEVLMLKTQIVNSTKQSENINHI</sequence>
<evidence type="ECO:0000259" key="2">
    <source>
        <dbReference type="Pfam" id="PF25966"/>
    </source>
</evidence>
<dbReference type="EMBL" id="JAMKFB020000021">
    <property type="protein sequence ID" value="KAL0162767.1"/>
    <property type="molecule type" value="Genomic_DNA"/>
</dbReference>
<feature type="non-terminal residue" evidence="3">
    <location>
        <position position="68"/>
    </location>
</feature>
<organism evidence="3 4">
    <name type="scientific">Cirrhinus mrigala</name>
    <name type="common">Mrigala</name>
    <dbReference type="NCBI Taxonomy" id="683832"/>
    <lineage>
        <taxon>Eukaryota</taxon>
        <taxon>Metazoa</taxon>
        <taxon>Chordata</taxon>
        <taxon>Craniata</taxon>
        <taxon>Vertebrata</taxon>
        <taxon>Euteleostomi</taxon>
        <taxon>Actinopterygii</taxon>
        <taxon>Neopterygii</taxon>
        <taxon>Teleostei</taxon>
        <taxon>Ostariophysi</taxon>
        <taxon>Cypriniformes</taxon>
        <taxon>Cyprinidae</taxon>
        <taxon>Labeoninae</taxon>
        <taxon>Labeonini</taxon>
        <taxon>Cirrhinus</taxon>
    </lineage>
</organism>
<keyword evidence="4" id="KW-1185">Reference proteome</keyword>
<evidence type="ECO:0000256" key="1">
    <source>
        <dbReference type="SAM" id="MobiDB-lite"/>
    </source>
</evidence>
<feature type="compositionally biased region" description="Basic and acidic residues" evidence="1">
    <location>
        <begin position="1"/>
        <end position="15"/>
    </location>
</feature>
<name>A0ABD0NLG8_CIRMR</name>
<protein>
    <recommendedName>
        <fullName evidence="2">Unconventional myosin-Va/b domain-containing protein</fullName>
    </recommendedName>
</protein>
<dbReference type="Proteomes" id="UP001529510">
    <property type="component" value="Unassembled WGS sequence"/>
</dbReference>
<evidence type="ECO:0000313" key="3">
    <source>
        <dbReference type="EMBL" id="KAL0162767.1"/>
    </source>
</evidence>
<proteinExistence type="predicted"/>
<reference evidence="3 4" key="1">
    <citation type="submission" date="2024-05" db="EMBL/GenBank/DDBJ databases">
        <title>Genome sequencing and assembly of Indian major carp, Cirrhinus mrigala (Hamilton, 1822).</title>
        <authorList>
            <person name="Mohindra V."/>
            <person name="Chowdhury L.M."/>
            <person name="Lal K."/>
            <person name="Jena J.K."/>
        </authorList>
    </citation>
    <scope>NUCLEOTIDE SEQUENCE [LARGE SCALE GENOMIC DNA]</scope>
    <source>
        <strain evidence="3">CM1030</strain>
        <tissue evidence="3">Blood</tissue>
    </source>
</reference>
<gene>
    <name evidence="3" type="ORF">M9458_042163</name>
</gene>
<comment type="caution">
    <text evidence="3">The sequence shown here is derived from an EMBL/GenBank/DDBJ whole genome shotgun (WGS) entry which is preliminary data.</text>
</comment>
<feature type="region of interest" description="Disordered" evidence="1">
    <location>
        <begin position="1"/>
        <end position="22"/>
    </location>
</feature>
<dbReference type="InterPro" id="IPR058662">
    <property type="entry name" value="Myo5a/b_dom"/>
</dbReference>
<dbReference type="Pfam" id="PF25966">
    <property type="entry name" value="Myo5a"/>
    <property type="match status" value="1"/>
</dbReference>
<feature type="domain" description="Unconventional myosin-Va/b" evidence="2">
    <location>
        <begin position="1"/>
        <end position="57"/>
    </location>
</feature>
<evidence type="ECO:0000313" key="4">
    <source>
        <dbReference type="Proteomes" id="UP001529510"/>
    </source>
</evidence>
<dbReference type="AlphaFoldDB" id="A0ABD0NLG8"/>
<feature type="non-terminal residue" evidence="3">
    <location>
        <position position="1"/>
    </location>
</feature>
<accession>A0ABD0NLG8</accession>